<gene>
    <name evidence="9" type="ORF">A2812_00240</name>
</gene>
<dbReference type="AlphaFoldDB" id="A0A1G2HLW0"/>
<dbReference type="InterPro" id="IPR000014">
    <property type="entry name" value="PAS"/>
</dbReference>
<evidence type="ECO:0000256" key="4">
    <source>
        <dbReference type="ARBA" id="ARBA00022679"/>
    </source>
</evidence>
<comment type="caution">
    <text evidence="9">The sequence shown here is derived from an EMBL/GenBank/DDBJ whole genome shotgun (WGS) entry which is preliminary data.</text>
</comment>
<dbReference type="InterPro" id="IPR003661">
    <property type="entry name" value="HisK_dim/P_dom"/>
</dbReference>
<dbReference type="NCBIfam" id="TIGR00229">
    <property type="entry name" value="sensory_box"/>
    <property type="match status" value="1"/>
</dbReference>
<dbReference type="SUPFAM" id="SSF55874">
    <property type="entry name" value="ATPase domain of HSP90 chaperone/DNA topoisomerase II/histidine kinase"/>
    <property type="match status" value="1"/>
</dbReference>
<dbReference type="CDD" id="cd00082">
    <property type="entry name" value="HisKA"/>
    <property type="match status" value="1"/>
</dbReference>
<evidence type="ECO:0000256" key="2">
    <source>
        <dbReference type="ARBA" id="ARBA00012438"/>
    </source>
</evidence>
<dbReference type="InterPro" id="IPR036890">
    <property type="entry name" value="HATPase_C_sf"/>
</dbReference>
<dbReference type="Proteomes" id="UP000177190">
    <property type="component" value="Unassembled WGS sequence"/>
</dbReference>
<evidence type="ECO:0000313" key="10">
    <source>
        <dbReference type="Proteomes" id="UP000177190"/>
    </source>
</evidence>
<dbReference type="InterPro" id="IPR029016">
    <property type="entry name" value="GAF-like_dom_sf"/>
</dbReference>
<dbReference type="Pfam" id="PF02518">
    <property type="entry name" value="HATPase_c"/>
    <property type="match status" value="1"/>
</dbReference>
<evidence type="ECO:0000313" key="9">
    <source>
        <dbReference type="EMBL" id="OGZ63504.1"/>
    </source>
</evidence>
<dbReference type="InterPro" id="IPR035965">
    <property type="entry name" value="PAS-like_dom_sf"/>
</dbReference>
<dbReference type="GO" id="GO:0000155">
    <property type="term" value="F:phosphorelay sensor kinase activity"/>
    <property type="evidence" value="ECO:0007669"/>
    <property type="project" value="InterPro"/>
</dbReference>
<dbReference type="EMBL" id="MHOM01000033">
    <property type="protein sequence ID" value="OGZ63504.1"/>
    <property type="molecule type" value="Genomic_DNA"/>
</dbReference>
<dbReference type="Gene3D" id="3.30.450.40">
    <property type="match status" value="1"/>
</dbReference>
<dbReference type="PANTHER" id="PTHR43711:SF31">
    <property type="entry name" value="HISTIDINE KINASE"/>
    <property type="match status" value="1"/>
</dbReference>
<dbReference type="InterPro" id="IPR036097">
    <property type="entry name" value="HisK_dim/P_sf"/>
</dbReference>
<dbReference type="Gene3D" id="3.30.565.10">
    <property type="entry name" value="Histidine kinase-like ATPase, C-terminal domain"/>
    <property type="match status" value="1"/>
</dbReference>
<protein>
    <recommendedName>
        <fullName evidence="2">histidine kinase</fullName>
        <ecNumber evidence="2">2.7.13.3</ecNumber>
    </recommendedName>
</protein>
<dbReference type="Gene3D" id="3.30.450.20">
    <property type="entry name" value="PAS domain"/>
    <property type="match status" value="1"/>
</dbReference>
<dbReference type="Pfam" id="PF00512">
    <property type="entry name" value="HisKA"/>
    <property type="match status" value="1"/>
</dbReference>
<keyword evidence="6" id="KW-0902">Two-component regulatory system</keyword>
<dbReference type="SUPFAM" id="SSF55785">
    <property type="entry name" value="PYP-like sensor domain (PAS domain)"/>
    <property type="match status" value="1"/>
</dbReference>
<evidence type="ECO:0000256" key="6">
    <source>
        <dbReference type="ARBA" id="ARBA00023012"/>
    </source>
</evidence>
<proteinExistence type="predicted"/>
<name>A0A1G2HLW0_9BACT</name>
<keyword evidence="7" id="KW-0812">Transmembrane</keyword>
<keyword evidence="5" id="KW-0418">Kinase</keyword>
<dbReference type="PANTHER" id="PTHR43711">
    <property type="entry name" value="TWO-COMPONENT HISTIDINE KINASE"/>
    <property type="match status" value="1"/>
</dbReference>
<evidence type="ECO:0000259" key="8">
    <source>
        <dbReference type="PROSITE" id="PS50109"/>
    </source>
</evidence>
<evidence type="ECO:0000256" key="3">
    <source>
        <dbReference type="ARBA" id="ARBA00022553"/>
    </source>
</evidence>
<evidence type="ECO:0000256" key="1">
    <source>
        <dbReference type="ARBA" id="ARBA00000085"/>
    </source>
</evidence>
<feature type="domain" description="Histidine kinase" evidence="8">
    <location>
        <begin position="335"/>
        <end position="578"/>
    </location>
</feature>
<dbReference type="SUPFAM" id="SSF47384">
    <property type="entry name" value="Homodimeric domain of signal transducing histidine kinase"/>
    <property type="match status" value="1"/>
</dbReference>
<dbReference type="SMART" id="SM00388">
    <property type="entry name" value="HisKA"/>
    <property type="match status" value="1"/>
</dbReference>
<dbReference type="SMART" id="SM00387">
    <property type="entry name" value="HATPase_c"/>
    <property type="match status" value="1"/>
</dbReference>
<accession>A0A1G2HLW0</accession>
<dbReference type="Gene3D" id="1.10.287.130">
    <property type="match status" value="1"/>
</dbReference>
<dbReference type="InterPro" id="IPR005467">
    <property type="entry name" value="His_kinase_dom"/>
</dbReference>
<evidence type="ECO:0000256" key="5">
    <source>
        <dbReference type="ARBA" id="ARBA00022777"/>
    </source>
</evidence>
<reference evidence="9 10" key="1">
    <citation type="journal article" date="2016" name="Nat. Commun.">
        <title>Thousands of microbial genomes shed light on interconnected biogeochemical processes in an aquifer system.</title>
        <authorList>
            <person name="Anantharaman K."/>
            <person name="Brown C.T."/>
            <person name="Hug L.A."/>
            <person name="Sharon I."/>
            <person name="Castelle C.J."/>
            <person name="Probst A.J."/>
            <person name="Thomas B.C."/>
            <person name="Singh A."/>
            <person name="Wilkins M.J."/>
            <person name="Karaoz U."/>
            <person name="Brodie E.L."/>
            <person name="Williams K.H."/>
            <person name="Hubbard S.S."/>
            <person name="Banfield J.F."/>
        </authorList>
    </citation>
    <scope>NUCLEOTIDE SEQUENCE [LARGE SCALE GENOMIC DNA]</scope>
</reference>
<dbReference type="InterPro" id="IPR050736">
    <property type="entry name" value="Sensor_HK_Regulatory"/>
</dbReference>
<feature type="transmembrane region" description="Helical" evidence="7">
    <location>
        <begin position="6"/>
        <end position="30"/>
    </location>
</feature>
<keyword evidence="7" id="KW-0472">Membrane</keyword>
<dbReference type="PROSITE" id="PS50109">
    <property type="entry name" value="HIS_KIN"/>
    <property type="match status" value="1"/>
</dbReference>
<dbReference type="PRINTS" id="PR00344">
    <property type="entry name" value="BCTRLSENSOR"/>
</dbReference>
<comment type="catalytic activity">
    <reaction evidence="1">
        <text>ATP + protein L-histidine = ADP + protein N-phospho-L-histidine.</text>
        <dbReference type="EC" id="2.7.13.3"/>
    </reaction>
</comment>
<dbReference type="InterPro" id="IPR003594">
    <property type="entry name" value="HATPase_dom"/>
</dbReference>
<dbReference type="STRING" id="1802200.A2812_00240"/>
<sequence length="582" mass="64924">MIFFMLAEIIITIAIIVLALIAASEFFVFLENKKVKNDLAKREEDAKHKMYEISILNELSEKIGYSLSVKNVIEVIIGSLPDFIDYSVVSYMLLLPEKIIFRSYLKKSVSQKFIDQVKEKMTDSLSAILNADFRNIKTEEMLWGINLNEELNGSVGSFFNIPLVIGDKVAGLLTVADTKDGFYKEKEMTTLYKVAQRASGAVTRLQEVVESENSRLNAMVASMTDGVIMTDTDYRIVVVNPAAKKAAGLENKNGLSVLDFAKQLEGKLDLKDKIEESARMEQIFISEEISLPSGFYKIAISPVKDKWRPLGCVVVFRDMTREKEVERIKEDFTSMIVHELRSPLDSIKKMIEMMRESEIKKAKRKECFQMIYGSSSDMLELVNNLLDIAKIEAGKFELKKQQSDIEEIINGRILFFDVAAKDAKVKITSQLAKNIPDKVEFDPHTVSQVLNNLISNAIKFNRENGNVVVQALLHKEGGSLQQEAKNSGINWFVKKDFADIPDSLFVAVTNTGIGIAKDQIGKLFNKFVQVKTVFAKKGGTGLGLAITKSIIESHGGAVGAESIEGQGATFYFTLPIQSGAKI</sequence>
<organism evidence="9 10">
    <name type="scientific">Candidatus Staskawiczbacteria bacterium RIFCSPHIGHO2_01_FULL_36_16</name>
    <dbReference type="NCBI Taxonomy" id="1802200"/>
    <lineage>
        <taxon>Bacteria</taxon>
        <taxon>Candidatus Staskawicziibacteriota</taxon>
    </lineage>
</organism>
<dbReference type="InterPro" id="IPR004358">
    <property type="entry name" value="Sig_transdc_His_kin-like_C"/>
</dbReference>
<dbReference type="EC" id="2.7.13.3" evidence="2"/>
<evidence type="ECO:0000256" key="7">
    <source>
        <dbReference type="SAM" id="Phobius"/>
    </source>
</evidence>
<keyword evidence="7" id="KW-1133">Transmembrane helix</keyword>
<keyword evidence="4" id="KW-0808">Transferase</keyword>
<keyword evidence="3" id="KW-0597">Phosphoprotein</keyword>
<dbReference type="SUPFAM" id="SSF55781">
    <property type="entry name" value="GAF domain-like"/>
    <property type="match status" value="1"/>
</dbReference>